<dbReference type="Proteomes" id="UP000057737">
    <property type="component" value="Unassembled WGS sequence"/>
</dbReference>
<accession>A0A109K5B5</accession>
<sequence length="131" mass="14711">MLRFEYMPSDFHPLFLFLGEGADLAALAGLLRRFAEDPQAITVAERIPGAVSRDELVLTPADDEFGMRDLGGRFAWRLTGWQAERIAERIELLTPQENKSGSEILEIGSDGEIPVKVSRGEFTDDFLITRR</sequence>
<evidence type="ECO:0000313" key="1">
    <source>
        <dbReference type="EMBL" id="KWV61053.1"/>
    </source>
</evidence>
<dbReference type="AlphaFoldDB" id="A0A109K5B5"/>
<comment type="caution">
    <text evidence="1">The sequence shown here is derived from an EMBL/GenBank/DDBJ whole genome shotgun (WGS) entry which is preliminary data.</text>
</comment>
<reference evidence="1 2" key="1">
    <citation type="submission" date="2015-11" db="EMBL/GenBank/DDBJ databases">
        <title>Draft Genome Sequence of the Strain BR 10303 (Bradyrhizobium sp.) isolated from nodules of Centrolobium paraense.</title>
        <authorList>
            <person name="Zelli J.E."/>
            <person name="Simoes-Araujo J.L."/>
            <person name="Barauna A.C."/>
            <person name="Silva K."/>
        </authorList>
    </citation>
    <scope>NUCLEOTIDE SEQUENCE [LARGE SCALE GENOMIC DNA]</scope>
    <source>
        <strain evidence="1 2">BR 10303</strain>
    </source>
</reference>
<dbReference type="EMBL" id="LNCU01000010">
    <property type="protein sequence ID" value="KWV61053.1"/>
    <property type="molecule type" value="Genomic_DNA"/>
</dbReference>
<protein>
    <submittedName>
        <fullName evidence="1">Uncharacterized protein</fullName>
    </submittedName>
</protein>
<name>A0A109K5B5_9BRAD</name>
<proteinExistence type="predicted"/>
<keyword evidence="2" id="KW-1185">Reference proteome</keyword>
<gene>
    <name evidence="1" type="ORF">AS156_27025</name>
</gene>
<dbReference type="RefSeq" id="WP_066499184.1">
    <property type="nucleotide sequence ID" value="NZ_LNCU01000010.1"/>
</dbReference>
<organism evidence="1 2">
    <name type="scientific">Bradyrhizobium macuxiense</name>
    <dbReference type="NCBI Taxonomy" id="1755647"/>
    <lineage>
        <taxon>Bacteria</taxon>
        <taxon>Pseudomonadati</taxon>
        <taxon>Pseudomonadota</taxon>
        <taxon>Alphaproteobacteria</taxon>
        <taxon>Hyphomicrobiales</taxon>
        <taxon>Nitrobacteraceae</taxon>
        <taxon>Bradyrhizobium</taxon>
    </lineage>
</organism>
<evidence type="ECO:0000313" key="2">
    <source>
        <dbReference type="Proteomes" id="UP000057737"/>
    </source>
</evidence>
<dbReference type="OrthoDB" id="8236677at2"/>